<dbReference type="SFLD" id="SFLDS00003">
    <property type="entry name" value="Haloacid_Dehalogenase"/>
    <property type="match status" value="1"/>
</dbReference>
<dbReference type="NCBIfam" id="TIGR01509">
    <property type="entry name" value="HAD-SF-IA-v3"/>
    <property type="match status" value="1"/>
</dbReference>
<dbReference type="Gene3D" id="1.10.150.240">
    <property type="entry name" value="Putative phosphatase, domain 2"/>
    <property type="match status" value="1"/>
</dbReference>
<dbReference type="PANTHER" id="PTHR43611:SF3">
    <property type="entry name" value="FLAVIN MONONUCLEOTIDE HYDROLASE 1, CHLOROPLATIC"/>
    <property type="match status" value="1"/>
</dbReference>
<protein>
    <submittedName>
        <fullName evidence="1">HAD family phosphatase</fullName>
    </submittedName>
</protein>
<evidence type="ECO:0000313" key="1">
    <source>
        <dbReference type="EMBL" id="MFD1891566.1"/>
    </source>
</evidence>
<dbReference type="Proteomes" id="UP001597326">
    <property type="component" value="Unassembled WGS sequence"/>
</dbReference>
<dbReference type="RefSeq" id="WP_343876065.1">
    <property type="nucleotide sequence ID" value="NZ_BAAAIX010000037.1"/>
</dbReference>
<dbReference type="PANTHER" id="PTHR43611">
    <property type="entry name" value="ALPHA-D-GLUCOSE 1-PHOSPHATE PHOSPHATASE"/>
    <property type="match status" value="1"/>
</dbReference>
<dbReference type="SUPFAM" id="SSF56784">
    <property type="entry name" value="HAD-like"/>
    <property type="match status" value="1"/>
</dbReference>
<name>A0ABW4RZ06_9ACTN</name>
<evidence type="ECO:0000313" key="2">
    <source>
        <dbReference type="Proteomes" id="UP001597326"/>
    </source>
</evidence>
<keyword evidence="2" id="KW-1185">Reference proteome</keyword>
<comment type="caution">
    <text evidence="1">The sequence shown here is derived from an EMBL/GenBank/DDBJ whole genome shotgun (WGS) entry which is preliminary data.</text>
</comment>
<sequence>MRALVFDLGGPLVTETHQLPPVVAGLGAQPPAGHQAYWETRLGYDAGTTSEVDYWSGVAGRPVEQAEAEELGRQDAAYWTSIRPEAEQLLREVRATGTPLWVLSNAPALIEPAIDAAGWRSQVSGRFVSGVLGLLKPDEAIYAHVEQELGLPGSELAFIDDRPANLDAAAAHGWTTHLYVDDADTRAWLVELGVLPG</sequence>
<dbReference type="Gene3D" id="3.40.50.1000">
    <property type="entry name" value="HAD superfamily/HAD-like"/>
    <property type="match status" value="1"/>
</dbReference>
<proteinExistence type="predicted"/>
<dbReference type="Pfam" id="PF00702">
    <property type="entry name" value="Hydrolase"/>
    <property type="match status" value="1"/>
</dbReference>
<dbReference type="EMBL" id="JBHUFZ010000036">
    <property type="protein sequence ID" value="MFD1891566.1"/>
    <property type="molecule type" value="Genomic_DNA"/>
</dbReference>
<dbReference type="InterPro" id="IPR023214">
    <property type="entry name" value="HAD_sf"/>
</dbReference>
<dbReference type="InterPro" id="IPR006439">
    <property type="entry name" value="HAD-SF_hydro_IA"/>
</dbReference>
<organism evidence="1 2">
    <name type="scientific">Luteococcus peritonei</name>
    <dbReference type="NCBI Taxonomy" id="88874"/>
    <lineage>
        <taxon>Bacteria</taxon>
        <taxon>Bacillati</taxon>
        <taxon>Actinomycetota</taxon>
        <taxon>Actinomycetes</taxon>
        <taxon>Propionibacteriales</taxon>
        <taxon>Propionibacteriaceae</taxon>
        <taxon>Luteococcus</taxon>
    </lineage>
</organism>
<reference evidence="2" key="1">
    <citation type="journal article" date="2019" name="Int. J. Syst. Evol. Microbiol.">
        <title>The Global Catalogue of Microorganisms (GCM) 10K type strain sequencing project: providing services to taxonomists for standard genome sequencing and annotation.</title>
        <authorList>
            <consortium name="The Broad Institute Genomics Platform"/>
            <consortium name="The Broad Institute Genome Sequencing Center for Infectious Disease"/>
            <person name="Wu L."/>
            <person name="Ma J."/>
        </authorList>
    </citation>
    <scope>NUCLEOTIDE SEQUENCE [LARGE SCALE GENOMIC DNA]</scope>
    <source>
        <strain evidence="2">CAIM 431</strain>
    </source>
</reference>
<dbReference type="PRINTS" id="PR00413">
    <property type="entry name" value="HADHALOGNASE"/>
</dbReference>
<dbReference type="SFLD" id="SFLDG01129">
    <property type="entry name" value="C1.5:_HAD__Beta-PGM__Phosphata"/>
    <property type="match status" value="1"/>
</dbReference>
<dbReference type="InterPro" id="IPR036412">
    <property type="entry name" value="HAD-like_sf"/>
</dbReference>
<gene>
    <name evidence="1" type="ORF">ACFSCS_15445</name>
</gene>
<dbReference type="InterPro" id="IPR023198">
    <property type="entry name" value="PGP-like_dom2"/>
</dbReference>
<accession>A0ABW4RZ06</accession>
<dbReference type="CDD" id="cd02603">
    <property type="entry name" value="HAD_sEH-N_like"/>
    <property type="match status" value="1"/>
</dbReference>